<name>A0AAW2VGG2_9LAMI</name>
<organism evidence="1">
    <name type="scientific">Sesamum latifolium</name>
    <dbReference type="NCBI Taxonomy" id="2727402"/>
    <lineage>
        <taxon>Eukaryota</taxon>
        <taxon>Viridiplantae</taxon>
        <taxon>Streptophyta</taxon>
        <taxon>Embryophyta</taxon>
        <taxon>Tracheophyta</taxon>
        <taxon>Spermatophyta</taxon>
        <taxon>Magnoliopsida</taxon>
        <taxon>eudicotyledons</taxon>
        <taxon>Gunneridae</taxon>
        <taxon>Pentapetalae</taxon>
        <taxon>asterids</taxon>
        <taxon>lamiids</taxon>
        <taxon>Lamiales</taxon>
        <taxon>Pedaliaceae</taxon>
        <taxon>Sesamum</taxon>
    </lineage>
</organism>
<dbReference type="AlphaFoldDB" id="A0AAW2VGG2"/>
<reference evidence="1" key="2">
    <citation type="journal article" date="2024" name="Plant">
        <title>Genomic evolution and insights into agronomic trait innovations of Sesamum species.</title>
        <authorList>
            <person name="Miao H."/>
            <person name="Wang L."/>
            <person name="Qu L."/>
            <person name="Liu H."/>
            <person name="Sun Y."/>
            <person name="Le M."/>
            <person name="Wang Q."/>
            <person name="Wei S."/>
            <person name="Zheng Y."/>
            <person name="Lin W."/>
            <person name="Duan Y."/>
            <person name="Cao H."/>
            <person name="Xiong S."/>
            <person name="Wang X."/>
            <person name="Wei L."/>
            <person name="Li C."/>
            <person name="Ma Q."/>
            <person name="Ju M."/>
            <person name="Zhao R."/>
            <person name="Li G."/>
            <person name="Mu C."/>
            <person name="Tian Q."/>
            <person name="Mei H."/>
            <person name="Zhang T."/>
            <person name="Gao T."/>
            <person name="Zhang H."/>
        </authorList>
    </citation>
    <scope>NUCLEOTIDE SEQUENCE</scope>
    <source>
        <strain evidence="1">KEN1</strain>
    </source>
</reference>
<proteinExistence type="predicted"/>
<gene>
    <name evidence="1" type="ORF">Slati_3010900</name>
</gene>
<comment type="caution">
    <text evidence="1">The sequence shown here is derived from an EMBL/GenBank/DDBJ whole genome shotgun (WGS) entry which is preliminary data.</text>
</comment>
<reference evidence="1" key="1">
    <citation type="submission" date="2020-06" db="EMBL/GenBank/DDBJ databases">
        <authorList>
            <person name="Li T."/>
            <person name="Hu X."/>
            <person name="Zhang T."/>
            <person name="Song X."/>
            <person name="Zhang H."/>
            <person name="Dai N."/>
            <person name="Sheng W."/>
            <person name="Hou X."/>
            <person name="Wei L."/>
        </authorList>
    </citation>
    <scope>NUCLEOTIDE SEQUENCE</scope>
    <source>
        <strain evidence="1">KEN1</strain>
        <tissue evidence="1">Leaf</tissue>
    </source>
</reference>
<protein>
    <submittedName>
        <fullName evidence="1">Uncharacterized protein</fullName>
    </submittedName>
</protein>
<dbReference type="EMBL" id="JACGWN010000010">
    <property type="protein sequence ID" value="KAL0428361.1"/>
    <property type="molecule type" value="Genomic_DNA"/>
</dbReference>
<accession>A0AAW2VGG2</accession>
<sequence length="122" mass="13891">MVERVWKIAYKLALPVEANIYLVFNVSLLKKIGVKYFPSVHLPEFVDEVFKVYLVAILARRLIPRNNVGVPQVLILWSHASPDQATWEDYHVIAAKFPGFDPWGQGSKKGGRNVMTSSKMCF</sequence>
<dbReference type="InterPro" id="IPR016197">
    <property type="entry name" value="Chromo-like_dom_sf"/>
</dbReference>
<dbReference type="SUPFAM" id="SSF54160">
    <property type="entry name" value="Chromo domain-like"/>
    <property type="match status" value="1"/>
</dbReference>
<evidence type="ECO:0000313" key="1">
    <source>
        <dbReference type="EMBL" id="KAL0428361.1"/>
    </source>
</evidence>